<evidence type="ECO:0000256" key="6">
    <source>
        <dbReference type="SAM" id="MobiDB-lite"/>
    </source>
</evidence>
<dbReference type="CDD" id="cd00130">
    <property type="entry name" value="PAS"/>
    <property type="match status" value="2"/>
</dbReference>
<dbReference type="Gene3D" id="3.30.450.20">
    <property type="entry name" value="PAS domain"/>
    <property type="match status" value="2"/>
</dbReference>
<dbReference type="Proteomes" id="UP001303760">
    <property type="component" value="Unassembled WGS sequence"/>
</dbReference>
<gene>
    <name evidence="8" type="ORF">C8A03DRAFT_44137</name>
</gene>
<name>A0AAN7HFC0_9PEZI</name>
<organism evidence="8 9">
    <name type="scientific">Achaetomium macrosporum</name>
    <dbReference type="NCBI Taxonomy" id="79813"/>
    <lineage>
        <taxon>Eukaryota</taxon>
        <taxon>Fungi</taxon>
        <taxon>Dikarya</taxon>
        <taxon>Ascomycota</taxon>
        <taxon>Pezizomycotina</taxon>
        <taxon>Sordariomycetes</taxon>
        <taxon>Sordariomycetidae</taxon>
        <taxon>Sordariales</taxon>
        <taxon>Chaetomiaceae</taxon>
        <taxon>Achaetomium</taxon>
    </lineage>
</organism>
<keyword evidence="2" id="KW-0805">Transcription regulation</keyword>
<sequence>MDPRDQTFMTIHNLTPDANILFASDSILDILGYQPDEVRGKSAFDYFHPDEVPFARSIHSRGVLLDKAAVLHYARILSKAGQWVSCECCFTVVHNVLVASTSIYFKGEKSERRARDAPHIRRIFSSSPRDPRYHMLEHLSPKFKMPPMEREPRAALILNRFTRNLTIMYATDAVAQILGLRPDELLERPFYECIQPNCLDEAERCLESAKANESIAYLRFWYKDPRVDLNDPVNEEEEEADEMEDEADDRSSLNGSEVDVKDPSIRDSCMDVDEESVPQSQSSPGGDDGGDADGDPSSGAHISTPDRPRPQAPRTFELEAVVSCTSDGLVVVLRRARPPIPDPQPPVIPAAFNFENGLFAAPWGLQPIEPYISPELLYTFRPPFLPQYMPLRECVKAAGGPPFDQLMRSIRDVAVFAWAVTGINGTLASYGQGRPRMGAQPVDGLPVWEPDTRPTTYPPPDDHPVTRVDSGNDRPKEPSSAGRAFGHGSFYPPESPVHGYRTRHASLDEGMYDTSSRPAPWAPSTSSAAAAASRYPFGAGYEPGGYRSRPPLRPAFSYDELQEHARHQQQACYVPSASEAASRRCIFREESWAEASSSRTSVPVSSYGAHASGSRGSSGGEPSKGAGSRYFWQ</sequence>
<dbReference type="SUPFAM" id="SSF55785">
    <property type="entry name" value="PYP-like sensor domain (PAS domain)"/>
    <property type="match status" value="2"/>
</dbReference>
<evidence type="ECO:0000256" key="3">
    <source>
        <dbReference type="ARBA" id="ARBA00023125"/>
    </source>
</evidence>
<feature type="compositionally biased region" description="Low complexity" evidence="6">
    <location>
        <begin position="593"/>
        <end position="625"/>
    </location>
</feature>
<dbReference type="AlphaFoldDB" id="A0AAN7HFC0"/>
<keyword evidence="3" id="KW-0238">DNA-binding</keyword>
<comment type="caution">
    <text evidence="8">The sequence shown here is derived from an EMBL/GenBank/DDBJ whole genome shotgun (WGS) entry which is preliminary data.</text>
</comment>
<dbReference type="PROSITE" id="PS50112">
    <property type="entry name" value="PAS"/>
    <property type="match status" value="2"/>
</dbReference>
<feature type="domain" description="PAS" evidence="7">
    <location>
        <begin position="17"/>
        <end position="51"/>
    </location>
</feature>
<dbReference type="InterPro" id="IPR000014">
    <property type="entry name" value="PAS"/>
</dbReference>
<evidence type="ECO:0000259" key="7">
    <source>
        <dbReference type="PROSITE" id="PS50112"/>
    </source>
</evidence>
<dbReference type="PANTHER" id="PTHR23043:SF17">
    <property type="entry name" value="PROTEIN SIMILAR"/>
    <property type="match status" value="1"/>
</dbReference>
<evidence type="ECO:0000256" key="1">
    <source>
        <dbReference type="ARBA" id="ARBA00004123"/>
    </source>
</evidence>
<dbReference type="SMART" id="SM00091">
    <property type="entry name" value="PAS"/>
    <property type="match status" value="2"/>
</dbReference>
<dbReference type="GO" id="GO:0000981">
    <property type="term" value="F:DNA-binding transcription factor activity, RNA polymerase II-specific"/>
    <property type="evidence" value="ECO:0007669"/>
    <property type="project" value="TreeGrafter"/>
</dbReference>
<dbReference type="Pfam" id="PF08447">
    <property type="entry name" value="PAS_3"/>
    <property type="match status" value="1"/>
</dbReference>
<feature type="region of interest" description="Disordered" evidence="6">
    <location>
        <begin position="591"/>
        <end position="633"/>
    </location>
</feature>
<keyword evidence="5" id="KW-0539">Nucleus</keyword>
<feature type="region of interest" description="Disordered" evidence="6">
    <location>
        <begin position="429"/>
        <end position="497"/>
    </location>
</feature>
<dbReference type="PANTHER" id="PTHR23043">
    <property type="entry name" value="HYPOXIA-INDUCIBLE FACTOR 1 ALPHA"/>
    <property type="match status" value="1"/>
</dbReference>
<dbReference type="InterPro" id="IPR013655">
    <property type="entry name" value="PAS_fold_3"/>
</dbReference>
<evidence type="ECO:0000313" key="8">
    <source>
        <dbReference type="EMBL" id="KAK4238084.1"/>
    </source>
</evidence>
<keyword evidence="4" id="KW-0804">Transcription</keyword>
<evidence type="ECO:0000256" key="4">
    <source>
        <dbReference type="ARBA" id="ARBA00023163"/>
    </source>
</evidence>
<feature type="compositionally biased region" description="Basic and acidic residues" evidence="6">
    <location>
        <begin position="258"/>
        <end position="269"/>
    </location>
</feature>
<reference evidence="8" key="2">
    <citation type="submission" date="2023-05" db="EMBL/GenBank/DDBJ databases">
        <authorList>
            <consortium name="Lawrence Berkeley National Laboratory"/>
            <person name="Steindorff A."/>
            <person name="Hensen N."/>
            <person name="Bonometti L."/>
            <person name="Westerberg I."/>
            <person name="Brannstrom I.O."/>
            <person name="Guillou S."/>
            <person name="Cros-Aarteil S."/>
            <person name="Calhoun S."/>
            <person name="Haridas S."/>
            <person name="Kuo A."/>
            <person name="Mondo S."/>
            <person name="Pangilinan J."/>
            <person name="Riley R."/>
            <person name="Labutti K."/>
            <person name="Andreopoulos B."/>
            <person name="Lipzen A."/>
            <person name="Chen C."/>
            <person name="Yanf M."/>
            <person name="Daum C."/>
            <person name="Ng V."/>
            <person name="Clum A."/>
            <person name="Ohm R."/>
            <person name="Martin F."/>
            <person name="Silar P."/>
            <person name="Natvig D."/>
            <person name="Lalanne C."/>
            <person name="Gautier V."/>
            <person name="Ament-Velasquez S.L."/>
            <person name="Kruys A."/>
            <person name="Hutchinson M.I."/>
            <person name="Powell A.J."/>
            <person name="Barry K."/>
            <person name="Miller A.N."/>
            <person name="Grigoriev I.V."/>
            <person name="Debuchy R."/>
            <person name="Gladieux P."/>
            <person name="Thoren M.H."/>
            <person name="Johannesson H."/>
        </authorList>
    </citation>
    <scope>NUCLEOTIDE SEQUENCE</scope>
    <source>
        <strain evidence="8">CBS 532.94</strain>
    </source>
</reference>
<feature type="domain" description="PAS" evidence="7">
    <location>
        <begin position="167"/>
        <end position="213"/>
    </location>
</feature>
<keyword evidence="9" id="KW-1185">Reference proteome</keyword>
<evidence type="ECO:0000313" key="9">
    <source>
        <dbReference type="Proteomes" id="UP001303760"/>
    </source>
</evidence>
<dbReference type="NCBIfam" id="TIGR00229">
    <property type="entry name" value="sensory_box"/>
    <property type="match status" value="1"/>
</dbReference>
<comment type="subcellular location">
    <subcellularLocation>
        <location evidence="1">Nucleus</location>
    </subcellularLocation>
</comment>
<dbReference type="GO" id="GO:0000977">
    <property type="term" value="F:RNA polymerase II transcription regulatory region sequence-specific DNA binding"/>
    <property type="evidence" value="ECO:0007669"/>
    <property type="project" value="TreeGrafter"/>
</dbReference>
<feature type="compositionally biased region" description="Acidic residues" evidence="6">
    <location>
        <begin position="233"/>
        <end position="248"/>
    </location>
</feature>
<dbReference type="InterPro" id="IPR035965">
    <property type="entry name" value="PAS-like_dom_sf"/>
</dbReference>
<proteinExistence type="predicted"/>
<feature type="compositionally biased region" description="Basic and acidic residues" evidence="6">
    <location>
        <begin position="460"/>
        <end position="477"/>
    </location>
</feature>
<reference evidence="8" key="1">
    <citation type="journal article" date="2023" name="Mol. Phylogenet. Evol.">
        <title>Genome-scale phylogeny and comparative genomics of the fungal order Sordariales.</title>
        <authorList>
            <person name="Hensen N."/>
            <person name="Bonometti L."/>
            <person name="Westerberg I."/>
            <person name="Brannstrom I.O."/>
            <person name="Guillou S."/>
            <person name="Cros-Aarteil S."/>
            <person name="Calhoun S."/>
            <person name="Haridas S."/>
            <person name="Kuo A."/>
            <person name="Mondo S."/>
            <person name="Pangilinan J."/>
            <person name="Riley R."/>
            <person name="LaButti K."/>
            <person name="Andreopoulos B."/>
            <person name="Lipzen A."/>
            <person name="Chen C."/>
            <person name="Yan M."/>
            <person name="Daum C."/>
            <person name="Ng V."/>
            <person name="Clum A."/>
            <person name="Steindorff A."/>
            <person name="Ohm R.A."/>
            <person name="Martin F."/>
            <person name="Silar P."/>
            <person name="Natvig D.O."/>
            <person name="Lalanne C."/>
            <person name="Gautier V."/>
            <person name="Ament-Velasquez S.L."/>
            <person name="Kruys A."/>
            <person name="Hutchinson M.I."/>
            <person name="Powell A.J."/>
            <person name="Barry K."/>
            <person name="Miller A.N."/>
            <person name="Grigoriev I.V."/>
            <person name="Debuchy R."/>
            <person name="Gladieux P."/>
            <person name="Hiltunen Thoren M."/>
            <person name="Johannesson H."/>
        </authorList>
    </citation>
    <scope>NUCLEOTIDE SEQUENCE</scope>
    <source>
        <strain evidence="8">CBS 532.94</strain>
    </source>
</reference>
<feature type="region of interest" description="Disordered" evidence="6">
    <location>
        <begin position="233"/>
        <end position="311"/>
    </location>
</feature>
<accession>A0AAN7HFC0</accession>
<dbReference type="EMBL" id="MU860110">
    <property type="protein sequence ID" value="KAK4238084.1"/>
    <property type="molecule type" value="Genomic_DNA"/>
</dbReference>
<evidence type="ECO:0000256" key="2">
    <source>
        <dbReference type="ARBA" id="ARBA00023015"/>
    </source>
</evidence>
<dbReference type="GO" id="GO:0005634">
    <property type="term" value="C:nucleus"/>
    <property type="evidence" value="ECO:0007669"/>
    <property type="project" value="UniProtKB-SubCell"/>
</dbReference>
<evidence type="ECO:0000256" key="5">
    <source>
        <dbReference type="ARBA" id="ARBA00023242"/>
    </source>
</evidence>
<protein>
    <recommendedName>
        <fullName evidence="7">PAS domain-containing protein</fullName>
    </recommendedName>
</protein>